<protein>
    <submittedName>
        <fullName evidence="4">Uncharacterized protein</fullName>
    </submittedName>
</protein>
<feature type="compositionally biased region" description="Polar residues" evidence="2">
    <location>
        <begin position="213"/>
        <end position="224"/>
    </location>
</feature>
<feature type="coiled-coil region" evidence="1">
    <location>
        <begin position="271"/>
        <end position="302"/>
    </location>
</feature>
<evidence type="ECO:0000256" key="2">
    <source>
        <dbReference type="SAM" id="MobiDB-lite"/>
    </source>
</evidence>
<feature type="compositionally biased region" description="Basic and acidic residues" evidence="2">
    <location>
        <begin position="182"/>
        <end position="212"/>
    </location>
</feature>
<keyword evidence="5" id="KW-1185">Reference proteome</keyword>
<proteinExistence type="predicted"/>
<comment type="caution">
    <text evidence="4">The sequence shown here is derived from an EMBL/GenBank/DDBJ whole genome shotgun (WGS) entry which is preliminary data.</text>
</comment>
<name>A0A239TD98_9STAP</name>
<evidence type="ECO:0000256" key="3">
    <source>
        <dbReference type="SAM" id="Phobius"/>
    </source>
</evidence>
<feature type="compositionally biased region" description="Basic and acidic residues" evidence="2">
    <location>
        <begin position="118"/>
        <end position="151"/>
    </location>
</feature>
<dbReference type="OrthoDB" id="2412885at2"/>
<feature type="coiled-coil region" evidence="1">
    <location>
        <begin position="63"/>
        <end position="91"/>
    </location>
</feature>
<keyword evidence="3" id="KW-0472">Membrane</keyword>
<evidence type="ECO:0000256" key="1">
    <source>
        <dbReference type="SAM" id="Coils"/>
    </source>
</evidence>
<keyword evidence="3" id="KW-1133">Transmembrane helix</keyword>
<dbReference type="Proteomes" id="UP000321736">
    <property type="component" value="Unassembled WGS sequence"/>
</dbReference>
<dbReference type="EMBL" id="BKAR01000020">
    <property type="protein sequence ID" value="GEP85089.1"/>
    <property type="molecule type" value="Genomic_DNA"/>
</dbReference>
<feature type="region of interest" description="Disordered" evidence="2">
    <location>
        <begin position="107"/>
        <end position="225"/>
    </location>
</feature>
<sequence>MNKERNYDLNYKNKLSRRFKISSAVLVISSSLIGSNIVPSPLIDAEETPNLNKEQNPEQTQQLQKYIQKSREQLNRIKGLETDQKEKLNEQIGKAQSSKEIDNLLKQAENDSSISEKSNAEKAKLKDELEQQKSDQLKAKENAENLSEKNEALSTQTNAPEKPIKPNLENEQSNQDNQEVEEFVKKIENTSNKVDEYQQKEKEAPKNEERSNTKVTEQADQAKSQIKDLKDEVDNLAKQPANAKANSDLNQYVQEKEKNLNLLASKVSEREAISKENKARLENEIEKNKRNIEQKNDMIANRLKTTSDKQQAVKDIIGDTLNDKETQDILKHIDTKGKTDQQITSQVVGELDKLSSFSSDGLLESMFAKADNRKDLIEVLLSPKFEEQEARNIAEQIMRSHPDNAQLVKLLKQHYGENISGDDILEDVLDRADNKQKAIETILASKLNDNKARILANKIAAKGNSKAELLKLMKSDADTRIDQLLKLDHDADQMKSRLHGMFNPLNSSPGLLAQLGGKPLHPDLLNGHSNLFGSSSLLDKLLNGKSLLDGIPDIPNPSQGHALSLGDSSDDFLSGLFDHEGNFDLPKAGEAAKKVALPFGASMIIVGGGILWYVTHRKRKLKKQI</sequence>
<evidence type="ECO:0000313" key="4">
    <source>
        <dbReference type="EMBL" id="GEP85089.1"/>
    </source>
</evidence>
<keyword evidence="1" id="KW-0175">Coiled coil</keyword>
<reference evidence="4 5" key="1">
    <citation type="submission" date="2019-07" db="EMBL/GenBank/DDBJ databases">
        <title>Whole genome shotgun sequence of Staphylococcus piscifermentans NBRC 109625.</title>
        <authorList>
            <person name="Hosoyama A."/>
            <person name="Uohara A."/>
            <person name="Ohji S."/>
            <person name="Ichikawa N."/>
        </authorList>
    </citation>
    <scope>NUCLEOTIDE SEQUENCE [LARGE SCALE GENOMIC DNA]</scope>
    <source>
        <strain evidence="4 5">NBRC 109625</strain>
    </source>
</reference>
<keyword evidence="3" id="KW-0812">Transmembrane</keyword>
<accession>A0A239TD98</accession>
<organism evidence="4 5">
    <name type="scientific">Staphylococcus piscifermentans</name>
    <dbReference type="NCBI Taxonomy" id="70258"/>
    <lineage>
        <taxon>Bacteria</taxon>
        <taxon>Bacillati</taxon>
        <taxon>Bacillota</taxon>
        <taxon>Bacilli</taxon>
        <taxon>Bacillales</taxon>
        <taxon>Staphylococcaceae</taxon>
        <taxon>Staphylococcus</taxon>
    </lineage>
</organism>
<dbReference type="RefSeq" id="WP_095102449.1">
    <property type="nucleotide sequence ID" value="NZ_BKAR01000020.1"/>
</dbReference>
<evidence type="ECO:0000313" key="5">
    <source>
        <dbReference type="Proteomes" id="UP000321736"/>
    </source>
</evidence>
<feature type="transmembrane region" description="Helical" evidence="3">
    <location>
        <begin position="595"/>
        <end position="614"/>
    </location>
</feature>
<dbReference type="AlphaFoldDB" id="A0A239TD98"/>
<gene>
    <name evidence="4" type="ORF">SPI02_16740</name>
</gene>